<feature type="region of interest" description="Disordered" evidence="1">
    <location>
        <begin position="227"/>
        <end position="253"/>
    </location>
</feature>
<reference evidence="2 3" key="1">
    <citation type="submission" date="2020-02" db="EMBL/GenBank/DDBJ databases">
        <title>Pseudoroseicyclus tamarix, sp. nov., isolated from offshore sediment of a Tamarix chinensis forest.</title>
        <authorList>
            <person name="Gai Y."/>
        </authorList>
    </citation>
    <scope>NUCLEOTIDE SEQUENCE [LARGE SCALE GENOMIC DNA]</scope>
    <source>
        <strain evidence="2 3">CLL3-39</strain>
    </source>
</reference>
<dbReference type="EMBL" id="JAAGAB010000004">
    <property type="protein sequence ID" value="NDV02466.1"/>
    <property type="molecule type" value="Genomic_DNA"/>
</dbReference>
<evidence type="ECO:0008006" key="4">
    <source>
        <dbReference type="Google" id="ProtNLM"/>
    </source>
</evidence>
<feature type="region of interest" description="Disordered" evidence="1">
    <location>
        <begin position="37"/>
        <end position="63"/>
    </location>
</feature>
<accession>A0A6B2K6F9</accession>
<name>A0A6B2K6F9_9RHOB</name>
<dbReference type="AlphaFoldDB" id="A0A6B2K6F9"/>
<keyword evidence="3" id="KW-1185">Reference proteome</keyword>
<dbReference type="Proteomes" id="UP000474757">
    <property type="component" value="Unassembled WGS sequence"/>
</dbReference>
<evidence type="ECO:0000256" key="1">
    <source>
        <dbReference type="SAM" id="MobiDB-lite"/>
    </source>
</evidence>
<organism evidence="2 3">
    <name type="scientific">Pseudoroseicyclus tamaricis</name>
    <dbReference type="NCBI Taxonomy" id="2705421"/>
    <lineage>
        <taxon>Bacteria</taxon>
        <taxon>Pseudomonadati</taxon>
        <taxon>Pseudomonadota</taxon>
        <taxon>Alphaproteobacteria</taxon>
        <taxon>Rhodobacterales</taxon>
        <taxon>Paracoccaceae</taxon>
        <taxon>Pseudoroseicyclus</taxon>
    </lineage>
</organism>
<feature type="compositionally biased region" description="Basic and acidic residues" evidence="1">
    <location>
        <begin position="228"/>
        <end position="247"/>
    </location>
</feature>
<gene>
    <name evidence="2" type="ORF">GZA08_15960</name>
</gene>
<evidence type="ECO:0000313" key="2">
    <source>
        <dbReference type="EMBL" id="NDV02466.1"/>
    </source>
</evidence>
<proteinExistence type="predicted"/>
<feature type="compositionally biased region" description="Low complexity" evidence="1">
    <location>
        <begin position="37"/>
        <end position="46"/>
    </location>
</feature>
<evidence type="ECO:0000313" key="3">
    <source>
        <dbReference type="Proteomes" id="UP000474757"/>
    </source>
</evidence>
<protein>
    <recommendedName>
        <fullName evidence="4">Excalibur calcium-binding domain-containing protein</fullName>
    </recommendedName>
</protein>
<sequence>MAAGLPLLLAACSDRPAGEWPSDEYAAYEMQRAEAEAAAAAPAQQPTVSPSEVFAAPTPTQTLPPAGGGISSNELAAAGIGGTGAPATTGSPPTATPGLTPAAPMQTVSPEASYLNNDVVRAGVEASPSNAAPSVINNPGISDEQDFNAVASRETIESDAERLAENAAQYQVVQPTALPERTTETGPNIVEYALGAPNRKGQEWYSRSIIQIPNQFERNCASYNSPDEAQRDFLARGGPNRDPKGIDPDGDGFACGWDPAPFLAAVGRG</sequence>
<comment type="caution">
    <text evidence="2">The sequence shown here is derived from an EMBL/GenBank/DDBJ whole genome shotgun (WGS) entry which is preliminary data.</text>
</comment>